<dbReference type="FunFam" id="2.60.210.10:FF:000013">
    <property type="entry name" value="TRAF-like family protein"/>
    <property type="match status" value="1"/>
</dbReference>
<feature type="domain" description="MATH" evidence="2">
    <location>
        <begin position="232"/>
        <end position="360"/>
    </location>
</feature>
<sequence length="371" mass="42326">MWRLSKTKQNKTKDNKRSQNMDSHKWSLGFTLLAFLFITSSSAELIIKQVTQGRGIEYNNSYSLTSNLGVTTRELREERPSNKIVTITSFSVIKDRGEPYESSIFEAAGYKWRLVLYVKGNPKGGINNHISLYARIEETESLPRGWEVNVDLKLFVHNRKLKKYLSVTDGTVKRYNDAKKEWGFTQLISLPTFYNANEGYLVQDTASFGAEIFIVNPTEKQEKVTFISNPPNNVFTWKILRFSTLEDKFYYSDDFLVGDRYWRLGFNPKGSGGGRPHALPIFLYAQGHKANAVVTNTWGAVNLRLKNQRSSNHKQLYSAAWYPIRSDYGVGVNNIILMSELKDASKGYMVNDAIIFEAEMVKVSVTNIVSV</sequence>
<evidence type="ECO:0000259" key="2">
    <source>
        <dbReference type="PROSITE" id="PS50144"/>
    </source>
</evidence>
<evidence type="ECO:0000313" key="3">
    <source>
        <dbReference type="EMBL" id="KAG7610458.1"/>
    </source>
</evidence>
<proteinExistence type="predicted"/>
<name>A0A8T2DDQ4_ARASU</name>
<dbReference type="OrthoDB" id="192247at2759"/>
<comment type="caution">
    <text evidence="3">The sequence shown here is derived from an EMBL/GenBank/DDBJ whole genome shotgun (WGS) entry which is preliminary data.</text>
</comment>
<dbReference type="InterPro" id="IPR002083">
    <property type="entry name" value="MATH/TRAF_dom"/>
</dbReference>
<keyword evidence="4" id="KW-1185">Reference proteome</keyword>
<dbReference type="Proteomes" id="UP000694251">
    <property type="component" value="Chromosome 5"/>
</dbReference>
<feature type="compositionally biased region" description="Basic and acidic residues" evidence="1">
    <location>
        <begin position="11"/>
        <end position="21"/>
    </location>
</feature>
<feature type="compositionally biased region" description="Basic residues" evidence="1">
    <location>
        <begin position="1"/>
        <end position="10"/>
    </location>
</feature>
<evidence type="ECO:0000256" key="1">
    <source>
        <dbReference type="SAM" id="MobiDB-lite"/>
    </source>
</evidence>
<feature type="domain" description="MATH" evidence="2">
    <location>
        <begin position="80"/>
        <end position="212"/>
    </location>
</feature>
<evidence type="ECO:0000313" key="4">
    <source>
        <dbReference type="Proteomes" id="UP000694251"/>
    </source>
</evidence>
<protein>
    <submittedName>
        <fullName evidence="3">MATH/TRAF domain</fullName>
    </submittedName>
</protein>
<feature type="region of interest" description="Disordered" evidence="1">
    <location>
        <begin position="1"/>
        <end position="21"/>
    </location>
</feature>
<reference evidence="3 4" key="1">
    <citation type="submission" date="2020-12" db="EMBL/GenBank/DDBJ databases">
        <title>Concerted genomic and epigenomic changes stabilize Arabidopsis allopolyploids.</title>
        <authorList>
            <person name="Chen Z."/>
        </authorList>
    </citation>
    <scope>NUCLEOTIDE SEQUENCE [LARGE SCALE GENOMIC DNA]</scope>
    <source>
        <strain evidence="3">As9502</strain>
        <tissue evidence="3">Leaf</tissue>
    </source>
</reference>
<dbReference type="PROSITE" id="PS50144">
    <property type="entry name" value="MATH"/>
    <property type="match status" value="2"/>
</dbReference>
<gene>
    <name evidence="3" type="ORF">ISN44_As05g024670</name>
</gene>
<dbReference type="PANTHER" id="PTHR46162:SF65">
    <property type="entry name" value="F9D12.8 PROTEIN-RELATED"/>
    <property type="match status" value="1"/>
</dbReference>
<dbReference type="CDD" id="cd00121">
    <property type="entry name" value="MATH"/>
    <property type="match status" value="2"/>
</dbReference>
<dbReference type="Pfam" id="PF22486">
    <property type="entry name" value="MATH_2"/>
    <property type="match status" value="2"/>
</dbReference>
<dbReference type="FunFam" id="2.60.210.10:FF:000022">
    <property type="entry name" value="TRAF-like family protein"/>
    <property type="match status" value="1"/>
</dbReference>
<accession>A0A8T2DDQ4</accession>
<dbReference type="AlphaFoldDB" id="A0A8T2DDQ4"/>
<dbReference type="PANTHER" id="PTHR46162">
    <property type="entry name" value="TRAF-LIKE FAMILY PROTEIN"/>
    <property type="match status" value="1"/>
</dbReference>
<dbReference type="EMBL" id="JAEFBJ010000005">
    <property type="protein sequence ID" value="KAG7610458.1"/>
    <property type="molecule type" value="Genomic_DNA"/>
</dbReference>
<organism evidence="3 4">
    <name type="scientific">Arabidopsis suecica</name>
    <name type="common">Swedish thale-cress</name>
    <name type="synonym">Cardaminopsis suecica</name>
    <dbReference type="NCBI Taxonomy" id="45249"/>
    <lineage>
        <taxon>Eukaryota</taxon>
        <taxon>Viridiplantae</taxon>
        <taxon>Streptophyta</taxon>
        <taxon>Embryophyta</taxon>
        <taxon>Tracheophyta</taxon>
        <taxon>Spermatophyta</taxon>
        <taxon>Magnoliopsida</taxon>
        <taxon>eudicotyledons</taxon>
        <taxon>Gunneridae</taxon>
        <taxon>Pentapetalae</taxon>
        <taxon>rosids</taxon>
        <taxon>malvids</taxon>
        <taxon>Brassicales</taxon>
        <taxon>Brassicaceae</taxon>
        <taxon>Camelineae</taxon>
        <taxon>Arabidopsis</taxon>
    </lineage>
</organism>
<dbReference type="SMART" id="SM00061">
    <property type="entry name" value="MATH"/>
    <property type="match status" value="2"/>
</dbReference>